<reference evidence="1 2" key="1">
    <citation type="submission" date="2020-06" db="EMBL/GenBank/DDBJ databases">
        <title>Interaction of electrochemicaly active bacteria, Geobacter bremensis R4 on different carbon anode.</title>
        <authorList>
            <person name="Meng L."/>
            <person name="Yoshida N."/>
        </authorList>
    </citation>
    <scope>NUCLEOTIDE SEQUENCE [LARGE SCALE GENOMIC DNA]</scope>
    <source>
        <strain evidence="1 2">R4</strain>
    </source>
</reference>
<dbReference type="KEGG" id="gbn:GEOBRER4_27260"/>
<dbReference type="Proteomes" id="UP000515472">
    <property type="component" value="Chromosome"/>
</dbReference>
<name>A0A6S6M809_9BACT</name>
<evidence type="ECO:0000313" key="2">
    <source>
        <dbReference type="Proteomes" id="UP000515472"/>
    </source>
</evidence>
<dbReference type="AlphaFoldDB" id="A0A6S6M809"/>
<proteinExistence type="predicted"/>
<evidence type="ECO:0000313" key="1">
    <source>
        <dbReference type="EMBL" id="BCG47976.1"/>
    </source>
</evidence>
<protein>
    <submittedName>
        <fullName evidence="1">Uncharacterized protein</fullName>
    </submittedName>
</protein>
<organism evidence="1 2">
    <name type="scientific">Citrifermentans bremense</name>
    <dbReference type="NCBI Taxonomy" id="60035"/>
    <lineage>
        <taxon>Bacteria</taxon>
        <taxon>Pseudomonadati</taxon>
        <taxon>Thermodesulfobacteriota</taxon>
        <taxon>Desulfuromonadia</taxon>
        <taxon>Geobacterales</taxon>
        <taxon>Geobacteraceae</taxon>
        <taxon>Citrifermentans</taxon>
    </lineage>
</organism>
<gene>
    <name evidence="1" type="ORF">GEOBRER4_n2835</name>
</gene>
<dbReference type="EMBL" id="AP023213">
    <property type="protein sequence ID" value="BCG47976.1"/>
    <property type="molecule type" value="Genomic_DNA"/>
</dbReference>
<sequence>MPFALFRDLTLGAEYDIGEKAFSTDSVDLYLVAPLYLGSTWKSPLFVKSHLGPWTG</sequence>
<accession>A0A6S6M809</accession>
<keyword evidence="2" id="KW-1185">Reference proteome</keyword>